<dbReference type="AlphaFoldDB" id="A0A1H7P4Q3"/>
<gene>
    <name evidence="5" type="ORF">SAMN05660976_02271</name>
</gene>
<keyword evidence="3" id="KW-0732">Signal</keyword>
<dbReference type="GO" id="GO:0016787">
    <property type="term" value="F:hydrolase activity"/>
    <property type="evidence" value="ECO:0007669"/>
    <property type="project" value="UniProtKB-KW"/>
</dbReference>
<evidence type="ECO:0000256" key="3">
    <source>
        <dbReference type="SAM" id="SignalP"/>
    </source>
</evidence>
<accession>A0A1H7P4Q3</accession>
<dbReference type="InterPro" id="IPR029058">
    <property type="entry name" value="AB_hydrolase_fold"/>
</dbReference>
<dbReference type="PANTHER" id="PTHR43248">
    <property type="entry name" value="2-SUCCINYL-6-HYDROXY-2,4-CYCLOHEXADIENE-1-CARBOXYLATE SYNTHASE"/>
    <property type="match status" value="1"/>
</dbReference>
<comment type="similarity">
    <text evidence="1">Belongs to the peptidase S33 family.</text>
</comment>
<feature type="domain" description="AB hydrolase-1" evidence="4">
    <location>
        <begin position="87"/>
        <end position="462"/>
    </location>
</feature>
<evidence type="ECO:0000256" key="1">
    <source>
        <dbReference type="ARBA" id="ARBA00010088"/>
    </source>
</evidence>
<proteinExistence type="inferred from homology"/>
<evidence type="ECO:0000313" key="5">
    <source>
        <dbReference type="EMBL" id="SEL30763.1"/>
    </source>
</evidence>
<dbReference type="Pfam" id="PF00561">
    <property type="entry name" value="Abhydrolase_1"/>
    <property type="match status" value="1"/>
</dbReference>
<feature type="signal peptide" evidence="3">
    <location>
        <begin position="1"/>
        <end position="21"/>
    </location>
</feature>
<reference evidence="5 6" key="1">
    <citation type="submission" date="2016-10" db="EMBL/GenBank/DDBJ databases">
        <authorList>
            <person name="de Groot N.N."/>
        </authorList>
    </citation>
    <scope>NUCLEOTIDE SEQUENCE [LARGE SCALE GENOMIC DNA]</scope>
    <source>
        <strain evidence="5 6">DSM 43357</strain>
    </source>
</reference>
<dbReference type="Gene3D" id="3.40.50.1820">
    <property type="entry name" value="alpha/beta hydrolase"/>
    <property type="match status" value="1"/>
</dbReference>
<protein>
    <submittedName>
        <fullName evidence="5">Alpha/beta hydrolase fold</fullName>
    </submittedName>
</protein>
<sequence>MRRHVTVLSLLLALAAPLAPAAPAAAAVPDAPAGASKPISWSPCPEDASAECGTITVPVDWNNPGGQTFALALARRKATDPAARIGSVVINPGGPGGSGVDAVVHDWLSLTPEVRRRFDVVGFDPRGVGRSSPVLCSRDLAMRGVDPLQVRSQADFDALLAANERYRQDCRSRTGPVFDHVDTGSVVRDLDTLRAALGDEKLTYYGISYGTLIGQLYAERFPQRVRALALDSNMDHSLGTRAFVETEAWTSQDSFDEFVAWCERTTTCALHGKDVRALWAGLLARAERGELSLPGNPEIKVPPLYVIQRATRWLYDPGFKELADLLVELDTGVPSATPLATPFTVPSSATAEDVVNDASQVFCQDFLLPVRDYREYARLMRRSEAIAPDMRISAVGMPLVTRCLGQPAPIPNPQHRLRVDGSGPILMTNALHDPATAYPWAVNAARQIGREARFITYEGWGHGVYGRSECTTAPIDAYLISLTPPAKGTRCAAVPPAEVSQLRTPTFPGPIPGLPGFVRPVTPSFTR</sequence>
<organism evidence="5 6">
    <name type="scientific">Nonomuraea pusilla</name>
    <dbReference type="NCBI Taxonomy" id="46177"/>
    <lineage>
        <taxon>Bacteria</taxon>
        <taxon>Bacillati</taxon>
        <taxon>Actinomycetota</taxon>
        <taxon>Actinomycetes</taxon>
        <taxon>Streptosporangiales</taxon>
        <taxon>Streptosporangiaceae</taxon>
        <taxon>Nonomuraea</taxon>
    </lineage>
</organism>
<keyword evidence="6" id="KW-1185">Reference proteome</keyword>
<keyword evidence="2 5" id="KW-0378">Hydrolase</keyword>
<evidence type="ECO:0000313" key="6">
    <source>
        <dbReference type="Proteomes" id="UP000198953"/>
    </source>
</evidence>
<dbReference type="EMBL" id="FOBF01000004">
    <property type="protein sequence ID" value="SEL30763.1"/>
    <property type="molecule type" value="Genomic_DNA"/>
</dbReference>
<dbReference type="InterPro" id="IPR051601">
    <property type="entry name" value="Serine_prot/Carboxylest_S33"/>
</dbReference>
<feature type="chain" id="PRO_5011548041" evidence="3">
    <location>
        <begin position="22"/>
        <end position="527"/>
    </location>
</feature>
<dbReference type="PANTHER" id="PTHR43248:SF25">
    <property type="entry name" value="AB HYDROLASE-1 DOMAIN-CONTAINING PROTEIN-RELATED"/>
    <property type="match status" value="1"/>
</dbReference>
<name>A0A1H7P4Q3_9ACTN</name>
<dbReference type="RefSeq" id="WP_218153934.1">
    <property type="nucleotide sequence ID" value="NZ_FOBF01000004.1"/>
</dbReference>
<evidence type="ECO:0000256" key="2">
    <source>
        <dbReference type="ARBA" id="ARBA00022801"/>
    </source>
</evidence>
<evidence type="ECO:0000259" key="4">
    <source>
        <dbReference type="Pfam" id="PF00561"/>
    </source>
</evidence>
<dbReference type="Proteomes" id="UP000198953">
    <property type="component" value="Unassembled WGS sequence"/>
</dbReference>
<dbReference type="STRING" id="46177.SAMN05660976_02271"/>
<dbReference type="InterPro" id="IPR000073">
    <property type="entry name" value="AB_hydrolase_1"/>
</dbReference>
<dbReference type="SUPFAM" id="SSF53474">
    <property type="entry name" value="alpha/beta-Hydrolases"/>
    <property type="match status" value="1"/>
</dbReference>